<accession>Q5EJW8</accession>
<evidence type="ECO:0000313" key="1">
    <source>
        <dbReference type="EMBL" id="AAW72813.1"/>
    </source>
</evidence>
<protein>
    <submittedName>
        <fullName evidence="1">G-gamma 2 subunit protein</fullName>
    </submittedName>
</protein>
<reference evidence="1" key="1">
    <citation type="journal article" date="2007" name="Plant J.">
        <title>Heterotrimeric G-protein complex and G-protein-coupled receptor from a legume (Pisum sativum): role in salinity and heat stress and cross-talk with phospholipase C.</title>
        <authorList>
            <person name="Misra S."/>
            <person name="Wu Y."/>
            <person name="Venkataraman G."/>
            <person name="Sopory S.K."/>
            <person name="Tuteja N."/>
        </authorList>
    </citation>
    <scope>NUCLEOTIDE SEQUENCE</scope>
</reference>
<organism evidence="1">
    <name type="scientific">Pisum sativum</name>
    <name type="common">Garden pea</name>
    <name type="synonym">Lathyrus oleraceus</name>
    <dbReference type="NCBI Taxonomy" id="3888"/>
    <lineage>
        <taxon>Eukaryota</taxon>
        <taxon>Viridiplantae</taxon>
        <taxon>Streptophyta</taxon>
        <taxon>Embryophyta</taxon>
        <taxon>Tracheophyta</taxon>
        <taxon>Spermatophyta</taxon>
        <taxon>Magnoliopsida</taxon>
        <taxon>eudicotyledons</taxon>
        <taxon>Gunneridae</taxon>
        <taxon>Pentapetalae</taxon>
        <taxon>rosids</taxon>
        <taxon>fabids</taxon>
        <taxon>Fabales</taxon>
        <taxon>Fabaceae</taxon>
        <taxon>Papilionoideae</taxon>
        <taxon>50 kb inversion clade</taxon>
        <taxon>NPAAA clade</taxon>
        <taxon>Hologalegina</taxon>
        <taxon>IRL clade</taxon>
        <taxon>Fabeae</taxon>
        <taxon>Lathyrus</taxon>
    </lineage>
</organism>
<proteinExistence type="evidence at transcript level"/>
<dbReference type="AlphaFoldDB" id="Q5EJW8"/>
<sequence>MEAGLNTLIHLSGNICNNRNGNYRIQVSNNTKLLASDRSEEELEVLVAGTTASACQYNFSTSVQRRVGYGWWNVAGHVNATWKLCCLGISNTTVCGCMNS</sequence>
<name>Q5EJW8_PEA</name>
<dbReference type="EMBL" id="AY876935">
    <property type="protein sequence ID" value="AAW72813.1"/>
    <property type="molecule type" value="mRNA"/>
</dbReference>
<gene>
    <name evidence="1" type="primary">PGG2</name>
</gene>